<proteinExistence type="predicted"/>
<reference evidence="1 3" key="1">
    <citation type="submission" date="2020-01" db="EMBL/GenBank/DDBJ databases">
        <authorList>
            <consortium name="DOE Joint Genome Institute"/>
            <person name="Haridas S."/>
            <person name="Albert R."/>
            <person name="Binder M."/>
            <person name="Bloem J."/>
            <person name="Labutti K."/>
            <person name="Salamov A."/>
            <person name="Andreopoulos B."/>
            <person name="Baker S.E."/>
            <person name="Barry K."/>
            <person name="Bills G."/>
            <person name="Bluhm B.H."/>
            <person name="Cannon C."/>
            <person name="Castanera R."/>
            <person name="Culley D.E."/>
            <person name="Daum C."/>
            <person name="Ezra D."/>
            <person name="Gonzalez J.B."/>
            <person name="Henrissat B."/>
            <person name="Kuo A."/>
            <person name="Liang C."/>
            <person name="Lipzen A."/>
            <person name="Lutzoni F."/>
            <person name="Magnuson J."/>
            <person name="Mondo S."/>
            <person name="Nolan M."/>
            <person name="Ohm R."/>
            <person name="Pangilinan J."/>
            <person name="Park H.-J."/>
            <person name="Ramirez L."/>
            <person name="Alfaro M."/>
            <person name="Sun H."/>
            <person name="Tritt A."/>
            <person name="Yoshinaga Y."/>
            <person name="Zwiers L.-H."/>
            <person name="Turgeon B.G."/>
            <person name="Goodwin S.B."/>
            <person name="Spatafora J.W."/>
            <person name="Crous P.W."/>
            <person name="Grigoriev I.V."/>
        </authorList>
    </citation>
    <scope>NUCLEOTIDE SEQUENCE</scope>
    <source>
        <strain evidence="1 3">CBS 781.70</strain>
    </source>
</reference>
<reference evidence="3" key="3">
    <citation type="submission" date="2025-04" db="UniProtKB">
        <authorList>
            <consortium name="RefSeq"/>
        </authorList>
    </citation>
    <scope>IDENTIFICATION</scope>
    <source>
        <strain evidence="3">CBS 781.70</strain>
    </source>
</reference>
<evidence type="ECO:0000313" key="3">
    <source>
        <dbReference type="RefSeq" id="XP_033539184.1"/>
    </source>
</evidence>
<accession>A0A6G1GHM3</accession>
<dbReference type="EMBL" id="ML975149">
    <property type="protein sequence ID" value="KAF1817553.1"/>
    <property type="molecule type" value="Genomic_DNA"/>
</dbReference>
<dbReference type="Gene3D" id="3.30.420.10">
    <property type="entry name" value="Ribonuclease H-like superfamily/Ribonuclease H"/>
    <property type="match status" value="1"/>
</dbReference>
<dbReference type="Proteomes" id="UP000504638">
    <property type="component" value="Unplaced"/>
</dbReference>
<keyword evidence="2" id="KW-1185">Reference proteome</keyword>
<organism evidence="1">
    <name type="scientific">Eremomyces bilateralis CBS 781.70</name>
    <dbReference type="NCBI Taxonomy" id="1392243"/>
    <lineage>
        <taxon>Eukaryota</taxon>
        <taxon>Fungi</taxon>
        <taxon>Dikarya</taxon>
        <taxon>Ascomycota</taxon>
        <taxon>Pezizomycotina</taxon>
        <taxon>Dothideomycetes</taxon>
        <taxon>Dothideomycetes incertae sedis</taxon>
        <taxon>Eremomycetales</taxon>
        <taxon>Eremomycetaceae</taxon>
        <taxon>Eremomyces</taxon>
    </lineage>
</organism>
<dbReference type="InterPro" id="IPR036397">
    <property type="entry name" value="RNaseH_sf"/>
</dbReference>
<evidence type="ECO:0000313" key="1">
    <source>
        <dbReference type="EMBL" id="KAF1817553.1"/>
    </source>
</evidence>
<evidence type="ECO:0008006" key="4">
    <source>
        <dbReference type="Google" id="ProtNLM"/>
    </source>
</evidence>
<name>A0A6G1GHM3_9PEZI</name>
<evidence type="ECO:0000313" key="2">
    <source>
        <dbReference type="Proteomes" id="UP000504638"/>
    </source>
</evidence>
<dbReference type="GeneID" id="54416407"/>
<sequence length="263" mass="30808">EADIDCHWTTVRRVMGSKDYHKCVACRKTWISRDLEKKRVQWCQRMLHDYPTVPDWQRVRSSDEVHFSLGPQGKLLIIRHRGERYCRKCIQEVGEQFDTDMRRVHGWGAAGNDFKSELVTYDVPSNSNGKMTQRVYVDAILEPHIKPWIQRGDIFVLEEDQDSSHGPPWSSKKENIVQKWKRQNGLHSYFNCAGSPDLAIIEDCWQPTKQYIRKFAHWEPDETQQLATYKFVLCFMVPGLRPVPLVVAEDVAGGLYQRSKQTW</sequence>
<dbReference type="RefSeq" id="XP_033539184.1">
    <property type="nucleotide sequence ID" value="XM_033675837.1"/>
</dbReference>
<feature type="non-terminal residue" evidence="1">
    <location>
        <position position="1"/>
    </location>
</feature>
<dbReference type="AlphaFoldDB" id="A0A6G1GHM3"/>
<dbReference type="GO" id="GO:0003676">
    <property type="term" value="F:nucleic acid binding"/>
    <property type="evidence" value="ECO:0007669"/>
    <property type="project" value="InterPro"/>
</dbReference>
<protein>
    <recommendedName>
        <fullName evidence="4">Tc1-like transposase DDE domain-containing protein</fullName>
    </recommendedName>
</protein>
<gene>
    <name evidence="1 3" type="ORF">P152DRAFT_386531</name>
</gene>
<reference evidence="3" key="2">
    <citation type="submission" date="2020-04" db="EMBL/GenBank/DDBJ databases">
        <authorList>
            <consortium name="NCBI Genome Project"/>
        </authorList>
    </citation>
    <scope>NUCLEOTIDE SEQUENCE</scope>
    <source>
        <strain evidence="3">CBS 781.70</strain>
    </source>
</reference>
<dbReference type="OrthoDB" id="3691195at2759"/>